<reference evidence="1" key="1">
    <citation type="submission" date="2021-01" db="EMBL/GenBank/DDBJ databases">
        <title>Whole genome shotgun sequence of Rhizocola hellebori NBRC 109834.</title>
        <authorList>
            <person name="Komaki H."/>
            <person name="Tamura T."/>
        </authorList>
    </citation>
    <scope>NUCLEOTIDE SEQUENCE</scope>
    <source>
        <strain evidence="1">NBRC 109834</strain>
    </source>
</reference>
<protein>
    <submittedName>
        <fullName evidence="1">Uncharacterized protein</fullName>
    </submittedName>
</protein>
<name>A0A8J3VFB9_9ACTN</name>
<dbReference type="EMBL" id="BONY01000012">
    <property type="protein sequence ID" value="GIH04390.1"/>
    <property type="molecule type" value="Genomic_DNA"/>
</dbReference>
<organism evidence="1 2">
    <name type="scientific">Rhizocola hellebori</name>
    <dbReference type="NCBI Taxonomy" id="1392758"/>
    <lineage>
        <taxon>Bacteria</taxon>
        <taxon>Bacillati</taxon>
        <taxon>Actinomycetota</taxon>
        <taxon>Actinomycetes</taxon>
        <taxon>Micromonosporales</taxon>
        <taxon>Micromonosporaceae</taxon>
        <taxon>Rhizocola</taxon>
    </lineage>
</organism>
<dbReference type="Proteomes" id="UP000612899">
    <property type="component" value="Unassembled WGS sequence"/>
</dbReference>
<comment type="caution">
    <text evidence="1">The sequence shown here is derived from an EMBL/GenBank/DDBJ whole genome shotgun (WGS) entry which is preliminary data.</text>
</comment>
<sequence length="96" mass="10183">MVQLDAAPRKLDDVGEDVVQAGDGHLQAGLLAELAYHTHVGIFAVIEPATGQSPSTGIVRSRRGPDKQHTARLIPCDTVGAYPATFLHTARLLTLS</sequence>
<keyword evidence="2" id="KW-1185">Reference proteome</keyword>
<proteinExistence type="predicted"/>
<evidence type="ECO:0000313" key="2">
    <source>
        <dbReference type="Proteomes" id="UP000612899"/>
    </source>
</evidence>
<accession>A0A8J3VFB9</accession>
<gene>
    <name evidence="1" type="ORF">Rhe02_24570</name>
</gene>
<dbReference type="AlphaFoldDB" id="A0A8J3VFB9"/>
<evidence type="ECO:0000313" key="1">
    <source>
        <dbReference type="EMBL" id="GIH04390.1"/>
    </source>
</evidence>